<accession>A0A9P0GIJ3</accession>
<proteinExistence type="predicted"/>
<dbReference type="AlphaFoldDB" id="A0A9P0GIJ3"/>
<dbReference type="EMBL" id="OV651817">
    <property type="protein sequence ID" value="CAH1110557.1"/>
    <property type="molecule type" value="Genomic_DNA"/>
</dbReference>
<dbReference type="InterPro" id="IPR010562">
    <property type="entry name" value="Haemolymph_juvenile_hormone-bd"/>
</dbReference>
<dbReference type="Proteomes" id="UP001153636">
    <property type="component" value="Chromosome 5"/>
</dbReference>
<dbReference type="PANTHER" id="PTHR11008:SF9">
    <property type="entry name" value="PROTEIN TAKEOUT-LIKE PROTEIN"/>
    <property type="match status" value="1"/>
</dbReference>
<evidence type="ECO:0000313" key="2">
    <source>
        <dbReference type="EMBL" id="CAH1110557.1"/>
    </source>
</evidence>
<dbReference type="InterPro" id="IPR038606">
    <property type="entry name" value="To_sf"/>
</dbReference>
<organism evidence="2 3">
    <name type="scientific">Psylliodes chrysocephalus</name>
    <dbReference type="NCBI Taxonomy" id="3402493"/>
    <lineage>
        <taxon>Eukaryota</taxon>
        <taxon>Metazoa</taxon>
        <taxon>Ecdysozoa</taxon>
        <taxon>Arthropoda</taxon>
        <taxon>Hexapoda</taxon>
        <taxon>Insecta</taxon>
        <taxon>Pterygota</taxon>
        <taxon>Neoptera</taxon>
        <taxon>Endopterygota</taxon>
        <taxon>Coleoptera</taxon>
        <taxon>Polyphaga</taxon>
        <taxon>Cucujiformia</taxon>
        <taxon>Chrysomeloidea</taxon>
        <taxon>Chrysomelidae</taxon>
        <taxon>Galerucinae</taxon>
        <taxon>Alticini</taxon>
        <taxon>Psylliodes</taxon>
    </lineage>
</organism>
<dbReference type="OrthoDB" id="6759118at2759"/>
<evidence type="ECO:0000256" key="1">
    <source>
        <dbReference type="SAM" id="SignalP"/>
    </source>
</evidence>
<dbReference type="Gene3D" id="3.15.10.30">
    <property type="entry name" value="Haemolymph juvenile hormone binding protein"/>
    <property type="match status" value="1"/>
</dbReference>
<reference evidence="2" key="1">
    <citation type="submission" date="2022-01" db="EMBL/GenBank/DDBJ databases">
        <authorList>
            <person name="King R."/>
        </authorList>
    </citation>
    <scope>NUCLEOTIDE SEQUENCE</scope>
</reference>
<feature type="chain" id="PRO_5040190051" evidence="1">
    <location>
        <begin position="22"/>
        <end position="233"/>
    </location>
</feature>
<evidence type="ECO:0000313" key="3">
    <source>
        <dbReference type="Proteomes" id="UP001153636"/>
    </source>
</evidence>
<dbReference type="Pfam" id="PF06585">
    <property type="entry name" value="JHBP"/>
    <property type="match status" value="1"/>
</dbReference>
<keyword evidence="3" id="KW-1185">Reference proteome</keyword>
<feature type="signal peptide" evidence="1">
    <location>
        <begin position="1"/>
        <end position="21"/>
    </location>
</feature>
<sequence length="233" mass="26299">MIVIKSLVVFAVLALVHSDNADETTLLNVWKCIKPKLHAGIPEIDVPSYDPYLLPFNLTFGAEIIVFKRFFIVNHILVYGLLDADLQIKQLSKDTDNVASLEWSVDLPSIFIDAFWDSIINTNGTDIQTHGKMNMTLTDAHFEGILNIEKPLFKGSITEYKITKNSVADAVVGVSDMNEVLTFIFNRLFKYIWKFIISSHVFANVLQGPIEKTFQKYLDDPDLLKVLLDGCSV</sequence>
<gene>
    <name evidence="2" type="ORF">PSYICH_LOCUS11059</name>
</gene>
<dbReference type="PANTHER" id="PTHR11008">
    <property type="entry name" value="PROTEIN TAKEOUT-LIKE PROTEIN"/>
    <property type="match status" value="1"/>
</dbReference>
<name>A0A9P0GIJ3_9CUCU</name>
<keyword evidence="1" id="KW-0732">Signal</keyword>
<protein>
    <submittedName>
        <fullName evidence="2">Uncharacterized protein</fullName>
    </submittedName>
</protein>